<accession>A0A9Q0SIW7</accession>
<comment type="caution">
    <text evidence="2">The sequence shown here is derived from an EMBL/GenBank/DDBJ whole genome shotgun (WGS) entry which is preliminary data.</text>
</comment>
<dbReference type="AlphaFoldDB" id="A0A9Q0SIW7"/>
<feature type="transmembrane region" description="Helical" evidence="1">
    <location>
        <begin position="51"/>
        <end position="73"/>
    </location>
</feature>
<dbReference type="InterPro" id="IPR053258">
    <property type="entry name" value="Ca-permeable_cation_channel"/>
</dbReference>
<dbReference type="Proteomes" id="UP001151532">
    <property type="component" value="Chromosome 14"/>
</dbReference>
<evidence type="ECO:0000313" key="2">
    <source>
        <dbReference type="EMBL" id="KAJ6679444.1"/>
    </source>
</evidence>
<sequence length="218" mass="24137">MAENHPHNLGFKEESIVVQHAIFVVLVETLINQIKVKYQSMPVSPFETHKGVMSAFFVALFIYATASVAEVILRTQKSVHQRLVGNIRLFASALATTLLLMTLALVLACIISVLWICLSVKLAYESCQDLCQLLSRAAEKLLEMLKGLIAIAEQQERNGGSDDSPNPPCTSFLCLWNRLGLLKSYWNRLGSTLHDLVVGGRDWLIAGVYPVAEPATRD</sequence>
<reference evidence="2" key="2">
    <citation type="journal article" date="2023" name="Int. J. Mol. Sci.">
        <title>De Novo Assembly and Annotation of 11 Diverse Shrub Willow (Salix) Genomes Reveals Novel Gene Organization in Sex-Linked Regions.</title>
        <authorList>
            <person name="Hyden B."/>
            <person name="Feng K."/>
            <person name="Yates T.B."/>
            <person name="Jawdy S."/>
            <person name="Cereghino C."/>
            <person name="Smart L.B."/>
            <person name="Muchero W."/>
        </authorList>
    </citation>
    <scope>NUCLEOTIDE SEQUENCE</scope>
    <source>
        <tissue evidence="2">Shoot tip</tissue>
    </source>
</reference>
<gene>
    <name evidence="2" type="ORF">OIU79_019246</name>
</gene>
<organism evidence="2 3">
    <name type="scientific">Salix purpurea</name>
    <name type="common">Purple osier willow</name>
    <dbReference type="NCBI Taxonomy" id="77065"/>
    <lineage>
        <taxon>Eukaryota</taxon>
        <taxon>Viridiplantae</taxon>
        <taxon>Streptophyta</taxon>
        <taxon>Embryophyta</taxon>
        <taxon>Tracheophyta</taxon>
        <taxon>Spermatophyta</taxon>
        <taxon>Magnoliopsida</taxon>
        <taxon>eudicotyledons</taxon>
        <taxon>Gunneridae</taxon>
        <taxon>Pentapetalae</taxon>
        <taxon>rosids</taxon>
        <taxon>fabids</taxon>
        <taxon>Malpighiales</taxon>
        <taxon>Salicaceae</taxon>
        <taxon>Saliceae</taxon>
        <taxon>Salix</taxon>
    </lineage>
</organism>
<dbReference type="EMBL" id="JAPFFK010000020">
    <property type="protein sequence ID" value="KAJ6679444.1"/>
    <property type="molecule type" value="Genomic_DNA"/>
</dbReference>
<dbReference type="PANTHER" id="PTHR34115:SF7">
    <property type="entry name" value="PGG DOMAIN-CONTAINING PROTEIN"/>
    <property type="match status" value="1"/>
</dbReference>
<feature type="transmembrane region" description="Helical" evidence="1">
    <location>
        <begin position="93"/>
        <end position="116"/>
    </location>
</feature>
<keyword evidence="1" id="KW-1133">Transmembrane helix</keyword>
<keyword evidence="3" id="KW-1185">Reference proteome</keyword>
<proteinExistence type="predicted"/>
<dbReference type="PANTHER" id="PTHR34115">
    <property type="entry name" value="PROTEIN, PUTATIVE-RELATED"/>
    <property type="match status" value="1"/>
</dbReference>
<keyword evidence="1" id="KW-0472">Membrane</keyword>
<keyword evidence="1" id="KW-0812">Transmembrane</keyword>
<protein>
    <submittedName>
        <fullName evidence="2">RPB1A</fullName>
    </submittedName>
</protein>
<evidence type="ECO:0000256" key="1">
    <source>
        <dbReference type="SAM" id="Phobius"/>
    </source>
</evidence>
<evidence type="ECO:0000313" key="3">
    <source>
        <dbReference type="Proteomes" id="UP001151532"/>
    </source>
</evidence>
<dbReference type="OrthoDB" id="844839at2759"/>
<name>A0A9Q0SIW7_SALPP</name>
<reference evidence="2" key="1">
    <citation type="submission" date="2022-11" db="EMBL/GenBank/DDBJ databases">
        <authorList>
            <person name="Hyden B.L."/>
            <person name="Feng K."/>
            <person name="Yates T."/>
            <person name="Jawdy S."/>
            <person name="Smart L.B."/>
            <person name="Muchero W."/>
        </authorList>
    </citation>
    <scope>NUCLEOTIDE SEQUENCE</scope>
    <source>
        <tissue evidence="2">Shoot tip</tissue>
    </source>
</reference>